<keyword evidence="3" id="KW-0255">Endonuclease</keyword>
<feature type="chain" id="PRO_5021429009" evidence="1">
    <location>
        <begin position="21"/>
        <end position="354"/>
    </location>
</feature>
<dbReference type="InterPro" id="IPR005135">
    <property type="entry name" value="Endo/exonuclease/phosphatase"/>
</dbReference>
<dbReference type="PANTHER" id="PTHR42834:SF1">
    <property type="entry name" value="ENDONUCLEASE_EXONUCLEASE_PHOSPHATASE FAMILY PROTEIN (AFU_ORTHOLOGUE AFUA_3G09210)"/>
    <property type="match status" value="1"/>
</dbReference>
<evidence type="ECO:0000256" key="1">
    <source>
        <dbReference type="SAM" id="SignalP"/>
    </source>
</evidence>
<reference evidence="3 4" key="1">
    <citation type="journal article" date="2011" name="J. Microbiol.">
        <title>Gramella jeungdoensis sp. nov., isolated from a solar saltern in Korea.</title>
        <authorList>
            <person name="Joung Y."/>
            <person name="Kim H."/>
            <person name="Jang T."/>
            <person name="Ahn T.S."/>
            <person name="Joh K."/>
        </authorList>
    </citation>
    <scope>NUCLEOTIDE SEQUENCE [LARGE SCALE GENOMIC DNA]</scope>
    <source>
        <strain evidence="3 4">KCTC 23123</strain>
    </source>
</reference>
<protein>
    <submittedName>
        <fullName evidence="3">Endonuclease/exonuclease/phosphatase family protein</fullName>
    </submittedName>
</protein>
<dbReference type="GO" id="GO:0004527">
    <property type="term" value="F:exonuclease activity"/>
    <property type="evidence" value="ECO:0007669"/>
    <property type="project" value="UniProtKB-KW"/>
</dbReference>
<feature type="domain" description="Endonuclease/exonuclease/phosphatase" evidence="2">
    <location>
        <begin position="28"/>
        <end position="345"/>
    </location>
</feature>
<dbReference type="GO" id="GO:0004519">
    <property type="term" value="F:endonuclease activity"/>
    <property type="evidence" value="ECO:0007669"/>
    <property type="project" value="UniProtKB-KW"/>
</dbReference>
<dbReference type="InterPro" id="IPR036691">
    <property type="entry name" value="Endo/exonu/phosph_ase_sf"/>
</dbReference>
<accession>A0A4Y8ARH7</accession>
<organism evidence="3 4">
    <name type="scientific">Gramella jeungdoensis</name>
    <dbReference type="NCBI Taxonomy" id="708091"/>
    <lineage>
        <taxon>Bacteria</taxon>
        <taxon>Pseudomonadati</taxon>
        <taxon>Bacteroidota</taxon>
        <taxon>Flavobacteriia</taxon>
        <taxon>Flavobacteriales</taxon>
        <taxon>Flavobacteriaceae</taxon>
        <taxon>Christiangramia</taxon>
    </lineage>
</organism>
<keyword evidence="3" id="KW-0269">Exonuclease</keyword>
<dbReference type="PANTHER" id="PTHR42834">
    <property type="entry name" value="ENDONUCLEASE/EXONUCLEASE/PHOSPHATASE FAMILY PROTEIN (AFU_ORTHOLOGUE AFUA_3G09210)"/>
    <property type="match status" value="1"/>
</dbReference>
<keyword evidence="3" id="KW-0540">Nuclease</keyword>
<dbReference type="RefSeq" id="WP_134248190.1">
    <property type="nucleotide sequence ID" value="NZ_SNQI01000003.1"/>
</dbReference>
<keyword evidence="1" id="KW-0732">Signal</keyword>
<evidence type="ECO:0000259" key="2">
    <source>
        <dbReference type="Pfam" id="PF19580"/>
    </source>
</evidence>
<dbReference type="OrthoDB" id="9802724at2"/>
<sequence>MKYILKLLLPLLLISNTLFAQENFQIRTIAFYNLENLFDTVNDTLKNDEASPIMGIKEGREEVYQKKLANMSKVLSEIGSNETKNSAAIIGVAEVENRKVLEDLLQTDNLKNKQYDIIHYDSPDLRGIDVALLYQPNYFRPTHHEVFELKLWNENGMRIYTRDQLLVSGYLDDELIHVIVNHWPSRRGGEANSRSKREKAAYLNTKIVEKIKLTDPNPKIIIMGDLNDDPHNTSLKKVLKTKSKKANVKEGDIYNPMEDMFRRGQNTLVYRDNINLFDQIMFTSPLLTTKKDYSTYKMYKTNVFNPQYLTTQTGKYKGYPHRSFAGNNFINGYSDHYPVYMYLIKEVSAPQLKN</sequence>
<dbReference type="Gene3D" id="3.60.10.10">
    <property type="entry name" value="Endonuclease/exonuclease/phosphatase"/>
    <property type="match status" value="1"/>
</dbReference>
<dbReference type="Pfam" id="PF19580">
    <property type="entry name" value="Exo_endo_phos_3"/>
    <property type="match status" value="1"/>
</dbReference>
<dbReference type="EMBL" id="SNQI01000003">
    <property type="protein sequence ID" value="TEW73791.1"/>
    <property type="molecule type" value="Genomic_DNA"/>
</dbReference>
<evidence type="ECO:0000313" key="3">
    <source>
        <dbReference type="EMBL" id="TEW73791.1"/>
    </source>
</evidence>
<keyword evidence="3" id="KW-0378">Hydrolase</keyword>
<evidence type="ECO:0000313" key="4">
    <source>
        <dbReference type="Proteomes" id="UP000298517"/>
    </source>
</evidence>
<dbReference type="SUPFAM" id="SSF56219">
    <property type="entry name" value="DNase I-like"/>
    <property type="match status" value="1"/>
</dbReference>
<comment type="caution">
    <text evidence="3">The sequence shown here is derived from an EMBL/GenBank/DDBJ whole genome shotgun (WGS) entry which is preliminary data.</text>
</comment>
<name>A0A4Y8ARH7_9FLAO</name>
<keyword evidence="4" id="KW-1185">Reference proteome</keyword>
<dbReference type="Proteomes" id="UP000298517">
    <property type="component" value="Unassembled WGS sequence"/>
</dbReference>
<feature type="signal peptide" evidence="1">
    <location>
        <begin position="1"/>
        <end position="20"/>
    </location>
</feature>
<gene>
    <name evidence="3" type="ORF">E2488_09930</name>
</gene>
<proteinExistence type="predicted"/>
<dbReference type="AlphaFoldDB" id="A0A4Y8ARH7"/>